<reference evidence="11" key="2">
    <citation type="submission" date="2023-08" db="EMBL/GenBank/DDBJ databases">
        <title>Identification and characterization of horizontal gene transfer across gut microbiota members of farm animals based on homology search.</title>
        <authorList>
            <person name="Schwarzerova J."/>
            <person name="Nykrynova M."/>
            <person name="Jureckova K."/>
            <person name="Cejkova D."/>
            <person name="Rychlik I."/>
        </authorList>
    </citation>
    <scope>NUCLEOTIDE SEQUENCE</scope>
    <source>
        <strain evidence="11">ET15</strain>
        <strain evidence="10">ET37</strain>
    </source>
</reference>
<evidence type="ECO:0000256" key="8">
    <source>
        <dbReference type="HAMAP-Rule" id="MF_00238"/>
    </source>
</evidence>
<evidence type="ECO:0000256" key="6">
    <source>
        <dbReference type="ARBA" id="ARBA00047615"/>
    </source>
</evidence>
<dbReference type="CDD" id="cd02020">
    <property type="entry name" value="CMPK"/>
    <property type="match status" value="1"/>
</dbReference>
<feature type="binding site" evidence="8">
    <location>
        <begin position="10"/>
        <end position="18"/>
    </location>
    <ligand>
        <name>ATP</name>
        <dbReference type="ChEBI" id="CHEBI:30616"/>
    </ligand>
</feature>
<keyword evidence="3 8" id="KW-0547">Nucleotide-binding</keyword>
<keyword evidence="2 8" id="KW-0808">Transferase</keyword>
<gene>
    <name evidence="8 11" type="primary">cmk</name>
    <name evidence="10" type="ORF">QVN81_09430</name>
    <name evidence="11" type="ORF">QVN84_06215</name>
</gene>
<dbReference type="SUPFAM" id="SSF52540">
    <property type="entry name" value="P-loop containing nucleoside triphosphate hydrolases"/>
    <property type="match status" value="1"/>
</dbReference>
<keyword evidence="12" id="KW-1185">Reference proteome</keyword>
<evidence type="ECO:0000256" key="5">
    <source>
        <dbReference type="ARBA" id="ARBA00022840"/>
    </source>
</evidence>
<feature type="domain" description="Cytidylate kinase" evidence="9">
    <location>
        <begin position="6"/>
        <end position="215"/>
    </location>
</feature>
<dbReference type="InterPro" id="IPR011994">
    <property type="entry name" value="Cytidylate_kinase_dom"/>
</dbReference>
<comment type="similarity">
    <text evidence="1 8">Belongs to the cytidylate kinase family. Type 1 subfamily.</text>
</comment>
<evidence type="ECO:0000313" key="11">
    <source>
        <dbReference type="EMBL" id="MDN0025114.1"/>
    </source>
</evidence>
<dbReference type="GO" id="GO:0005524">
    <property type="term" value="F:ATP binding"/>
    <property type="evidence" value="ECO:0007669"/>
    <property type="project" value="UniProtKB-UniRule"/>
</dbReference>
<evidence type="ECO:0000313" key="12">
    <source>
        <dbReference type="Proteomes" id="UP001167831"/>
    </source>
</evidence>
<dbReference type="Pfam" id="PF02224">
    <property type="entry name" value="Cytidylate_kin"/>
    <property type="match status" value="1"/>
</dbReference>
<dbReference type="EMBL" id="JAUEIF010000004">
    <property type="protein sequence ID" value="MDN0025114.1"/>
    <property type="molecule type" value="Genomic_DNA"/>
</dbReference>
<dbReference type="InterPro" id="IPR003136">
    <property type="entry name" value="Cytidylate_kin"/>
</dbReference>
<dbReference type="GO" id="GO:0015949">
    <property type="term" value="P:nucleobase-containing small molecule interconversion"/>
    <property type="evidence" value="ECO:0007669"/>
    <property type="project" value="TreeGrafter"/>
</dbReference>
<dbReference type="EMBL" id="JAUEIE010000009">
    <property type="protein sequence ID" value="MDN0023238.1"/>
    <property type="molecule type" value="Genomic_DNA"/>
</dbReference>
<comment type="subcellular location">
    <subcellularLocation>
        <location evidence="8">Cytoplasm</location>
    </subcellularLocation>
</comment>
<reference evidence="11" key="1">
    <citation type="submission" date="2023-06" db="EMBL/GenBank/DDBJ databases">
        <authorList>
            <person name="Zeman M."/>
            <person name="Kubasova T."/>
            <person name="Jahodarova E."/>
            <person name="Nykrynova M."/>
            <person name="Rychlik I."/>
        </authorList>
    </citation>
    <scope>NUCLEOTIDE SEQUENCE</scope>
    <source>
        <strain evidence="11">ET15</strain>
        <strain evidence="10">ET37</strain>
    </source>
</reference>
<dbReference type="GO" id="GO:0005829">
    <property type="term" value="C:cytosol"/>
    <property type="evidence" value="ECO:0007669"/>
    <property type="project" value="TreeGrafter"/>
</dbReference>
<sequence length="230" mass="25821">MKKITIAIDGYSSCGKSTMAKDLAHEIGYIYVDTGAMYRSVTLFAMRNGLLNSDGSIKTDELKDRMDDIDISFRLNSATGRPDTYLNGELVEKEIRTMEVSANVSMIAALPFVREALVAQQQAMGKKKGIIMDGRDIGTVVFPDAELKIFVTASAEVRARRRYDELKAKGMPADFEDILKNVKERDYIDSHRETSPLRKADDALELDNSNMTIDQQKAWLMARYMEKAAN</sequence>
<dbReference type="Proteomes" id="UP001168478">
    <property type="component" value="Unassembled WGS sequence"/>
</dbReference>
<comment type="caution">
    <text evidence="11">The sequence shown here is derived from an EMBL/GenBank/DDBJ whole genome shotgun (WGS) entry which is preliminary data.</text>
</comment>
<evidence type="ECO:0000256" key="4">
    <source>
        <dbReference type="ARBA" id="ARBA00022777"/>
    </source>
</evidence>
<dbReference type="RefSeq" id="WP_289825666.1">
    <property type="nucleotide sequence ID" value="NZ_JAUEIE010000009.1"/>
</dbReference>
<evidence type="ECO:0000256" key="1">
    <source>
        <dbReference type="ARBA" id="ARBA00009427"/>
    </source>
</evidence>
<proteinExistence type="inferred from homology"/>
<evidence type="ECO:0000256" key="2">
    <source>
        <dbReference type="ARBA" id="ARBA00022679"/>
    </source>
</evidence>
<protein>
    <recommendedName>
        <fullName evidence="8">Cytidylate kinase</fullName>
        <shortName evidence="8">CK</shortName>
        <ecNumber evidence="8">2.7.4.25</ecNumber>
    </recommendedName>
    <alternativeName>
        <fullName evidence="8">Cytidine monophosphate kinase</fullName>
        <shortName evidence="8">CMP kinase</shortName>
    </alternativeName>
</protein>
<dbReference type="HAMAP" id="MF_00238">
    <property type="entry name" value="Cytidyl_kinase_type1"/>
    <property type="match status" value="1"/>
</dbReference>
<dbReference type="Gene3D" id="3.40.50.300">
    <property type="entry name" value="P-loop containing nucleotide triphosphate hydrolases"/>
    <property type="match status" value="1"/>
</dbReference>
<evidence type="ECO:0000256" key="7">
    <source>
        <dbReference type="ARBA" id="ARBA00048478"/>
    </source>
</evidence>
<dbReference type="GO" id="GO:0036431">
    <property type="term" value="F:dCMP kinase activity"/>
    <property type="evidence" value="ECO:0007669"/>
    <property type="project" value="InterPro"/>
</dbReference>
<dbReference type="EC" id="2.7.4.25" evidence="8"/>
<keyword evidence="5 8" id="KW-0067">ATP-binding</keyword>
<organism evidence="11 13">
    <name type="scientific">Leyella lascolaii</name>
    <dbReference type="NCBI Taxonomy" id="1776379"/>
    <lineage>
        <taxon>Bacteria</taxon>
        <taxon>Pseudomonadati</taxon>
        <taxon>Bacteroidota</taxon>
        <taxon>Bacteroidia</taxon>
        <taxon>Bacteroidales</taxon>
        <taxon>Prevotellaceae</taxon>
        <taxon>Leyella</taxon>
    </lineage>
</organism>
<dbReference type="Proteomes" id="UP001167831">
    <property type="component" value="Unassembled WGS sequence"/>
</dbReference>
<evidence type="ECO:0000259" key="9">
    <source>
        <dbReference type="Pfam" id="PF02224"/>
    </source>
</evidence>
<dbReference type="PANTHER" id="PTHR21299:SF2">
    <property type="entry name" value="CYTIDYLATE KINASE"/>
    <property type="match status" value="1"/>
</dbReference>
<name>A0AAW7JGX8_9BACT</name>
<evidence type="ECO:0000313" key="10">
    <source>
        <dbReference type="EMBL" id="MDN0023238.1"/>
    </source>
</evidence>
<dbReference type="NCBIfam" id="TIGR00017">
    <property type="entry name" value="cmk"/>
    <property type="match status" value="1"/>
</dbReference>
<comment type="catalytic activity">
    <reaction evidence="6 8">
        <text>dCMP + ATP = dCDP + ADP</text>
        <dbReference type="Rhea" id="RHEA:25094"/>
        <dbReference type="ChEBI" id="CHEBI:30616"/>
        <dbReference type="ChEBI" id="CHEBI:57566"/>
        <dbReference type="ChEBI" id="CHEBI:58593"/>
        <dbReference type="ChEBI" id="CHEBI:456216"/>
        <dbReference type="EC" id="2.7.4.25"/>
    </reaction>
</comment>
<evidence type="ECO:0000256" key="3">
    <source>
        <dbReference type="ARBA" id="ARBA00022741"/>
    </source>
</evidence>
<dbReference type="InterPro" id="IPR027417">
    <property type="entry name" value="P-loop_NTPase"/>
</dbReference>
<evidence type="ECO:0000313" key="13">
    <source>
        <dbReference type="Proteomes" id="UP001168478"/>
    </source>
</evidence>
<dbReference type="PANTHER" id="PTHR21299">
    <property type="entry name" value="CYTIDYLATE KINASE/PANTOATE-BETA-ALANINE LIGASE"/>
    <property type="match status" value="1"/>
</dbReference>
<keyword evidence="4 8" id="KW-0418">Kinase</keyword>
<keyword evidence="8" id="KW-0963">Cytoplasm</keyword>
<accession>A0AAW7JGX8</accession>
<dbReference type="AlphaFoldDB" id="A0AAW7JGX8"/>
<comment type="catalytic activity">
    <reaction evidence="7 8">
        <text>CMP + ATP = CDP + ADP</text>
        <dbReference type="Rhea" id="RHEA:11600"/>
        <dbReference type="ChEBI" id="CHEBI:30616"/>
        <dbReference type="ChEBI" id="CHEBI:58069"/>
        <dbReference type="ChEBI" id="CHEBI:60377"/>
        <dbReference type="ChEBI" id="CHEBI:456216"/>
        <dbReference type="EC" id="2.7.4.25"/>
    </reaction>
</comment>
<dbReference type="GO" id="GO:0006220">
    <property type="term" value="P:pyrimidine nucleotide metabolic process"/>
    <property type="evidence" value="ECO:0007669"/>
    <property type="project" value="UniProtKB-UniRule"/>
</dbReference>